<evidence type="ECO:0000256" key="1">
    <source>
        <dbReference type="SAM" id="Phobius"/>
    </source>
</evidence>
<dbReference type="RefSeq" id="WP_349219693.1">
    <property type="nucleotide sequence ID" value="NZ_JBBMFD010000014.1"/>
</dbReference>
<dbReference type="EMBL" id="JBBMFD010000014">
    <property type="protein sequence ID" value="MEQ2440914.1"/>
    <property type="molecule type" value="Genomic_DNA"/>
</dbReference>
<keyword evidence="3" id="KW-1185">Reference proteome</keyword>
<dbReference type="InterPro" id="IPR010380">
    <property type="entry name" value="DUF975"/>
</dbReference>
<feature type="transmembrane region" description="Helical" evidence="1">
    <location>
        <begin position="182"/>
        <end position="203"/>
    </location>
</feature>
<keyword evidence="1" id="KW-0812">Transmembrane</keyword>
<dbReference type="PANTHER" id="PTHR40076">
    <property type="entry name" value="MEMBRANE PROTEIN-RELATED"/>
    <property type="match status" value="1"/>
</dbReference>
<evidence type="ECO:0000313" key="3">
    <source>
        <dbReference type="Proteomes" id="UP001489509"/>
    </source>
</evidence>
<gene>
    <name evidence="2" type="ORF">WMO26_08765</name>
</gene>
<accession>A0ABV1E0R8</accession>
<feature type="transmembrane region" description="Helical" evidence="1">
    <location>
        <begin position="15"/>
        <end position="32"/>
    </location>
</feature>
<reference evidence="2 3" key="1">
    <citation type="submission" date="2024-03" db="EMBL/GenBank/DDBJ databases">
        <title>Human intestinal bacterial collection.</title>
        <authorList>
            <person name="Pauvert C."/>
            <person name="Hitch T.C.A."/>
            <person name="Clavel T."/>
        </authorList>
    </citation>
    <scope>NUCLEOTIDE SEQUENCE [LARGE SCALE GENOMIC DNA]</scope>
    <source>
        <strain evidence="2 3">CLA-JM-H44</strain>
    </source>
</reference>
<dbReference type="Pfam" id="PF06161">
    <property type="entry name" value="DUF975"/>
    <property type="match status" value="1"/>
</dbReference>
<comment type="caution">
    <text evidence="2">The sequence shown here is derived from an EMBL/GenBank/DDBJ whole genome shotgun (WGS) entry which is preliminary data.</text>
</comment>
<keyword evidence="1" id="KW-0472">Membrane</keyword>
<feature type="transmembrane region" description="Helical" evidence="1">
    <location>
        <begin position="77"/>
        <end position="98"/>
    </location>
</feature>
<dbReference type="Proteomes" id="UP001489509">
    <property type="component" value="Unassembled WGS sequence"/>
</dbReference>
<protein>
    <submittedName>
        <fullName evidence="2">DUF975 family protein</fullName>
    </submittedName>
</protein>
<name>A0ABV1E0R8_9FIRM</name>
<organism evidence="2 3">
    <name type="scientific">Solibaculum intestinale</name>
    <dbReference type="NCBI Taxonomy" id="3133165"/>
    <lineage>
        <taxon>Bacteria</taxon>
        <taxon>Bacillati</taxon>
        <taxon>Bacillota</taxon>
        <taxon>Clostridia</taxon>
        <taxon>Eubacteriales</taxon>
        <taxon>Oscillospiraceae</taxon>
        <taxon>Solibaculum</taxon>
    </lineage>
</organism>
<dbReference type="PANTHER" id="PTHR40076:SF1">
    <property type="entry name" value="MEMBRANE PROTEIN"/>
    <property type="match status" value="1"/>
</dbReference>
<evidence type="ECO:0000313" key="2">
    <source>
        <dbReference type="EMBL" id="MEQ2440914.1"/>
    </source>
</evidence>
<feature type="transmembrane region" description="Helical" evidence="1">
    <location>
        <begin position="244"/>
        <end position="270"/>
    </location>
</feature>
<proteinExistence type="predicted"/>
<keyword evidence="1" id="KW-1133">Transmembrane helix</keyword>
<sequence>MWTCGQLKQRAKYSLANKYWSALLASLIIWGITYGITWLLSIVSSTAMFSSLFPSLLNNSYSYGSYSYGSYYEVSQFFLRMLPTMILTVVMSFLPQFFAFHPLQVGELNWYSRNRETPARPGYQNLFCAFTRTSYWKVVGAMAYRYLFLFLWTLPALVPYALIFVIMAVAQTNASVAFLMPLLLLVVIGLIVLPIIASLRYVFIPWILADNPQIGYRRAMELSKIMTWGQKGHIFGLYWSFFPWYLAVLGATFLTCGFGAVSIIFLIPYLQATYAELYAQCRHNAIQSGQCSLEELGFASPANSQLPPSYPNA</sequence>
<feature type="transmembrane region" description="Helical" evidence="1">
    <location>
        <begin position="146"/>
        <end position="170"/>
    </location>
</feature>